<feature type="compositionally biased region" description="Basic and acidic residues" evidence="1">
    <location>
        <begin position="1"/>
        <end position="15"/>
    </location>
</feature>
<evidence type="ECO:0000256" key="1">
    <source>
        <dbReference type="SAM" id="MobiDB-lite"/>
    </source>
</evidence>
<dbReference type="PANTHER" id="PTHR33067">
    <property type="entry name" value="RNA-DIRECTED DNA POLYMERASE-RELATED"/>
    <property type="match status" value="1"/>
</dbReference>
<accession>A0A6L2L7G8</accession>
<gene>
    <name evidence="2" type="ORF">Tci_029564</name>
</gene>
<dbReference type="PANTHER" id="PTHR33067:SF35">
    <property type="entry name" value="ASPARTIC PEPTIDASE DDI1-TYPE DOMAIN-CONTAINING PROTEIN"/>
    <property type="match status" value="1"/>
</dbReference>
<feature type="region of interest" description="Disordered" evidence="1">
    <location>
        <begin position="1"/>
        <end position="21"/>
    </location>
</feature>
<protein>
    <recommendedName>
        <fullName evidence="3">Reverse transcriptase domain-containing protein</fullName>
    </recommendedName>
</protein>
<proteinExistence type="predicted"/>
<evidence type="ECO:0008006" key="3">
    <source>
        <dbReference type="Google" id="ProtNLM"/>
    </source>
</evidence>
<reference evidence="2" key="1">
    <citation type="journal article" date="2019" name="Sci. Rep.">
        <title>Draft genome of Tanacetum cinerariifolium, the natural source of mosquito coil.</title>
        <authorList>
            <person name="Yamashiro T."/>
            <person name="Shiraishi A."/>
            <person name="Satake H."/>
            <person name="Nakayama K."/>
        </authorList>
    </citation>
    <scope>NUCLEOTIDE SEQUENCE</scope>
</reference>
<name>A0A6L2L7G8_TANCI</name>
<sequence>MNDEKESNNPRKSMESSDTLSLSLDDLKKKKKKNNSKRKIGIDKALADLEASISLMPYFMYARLDLGELKLTRMSIELANKSTQFPRGIAENFIVKIDKFIFLVDFVVLDMKEDHKFPIIRPFLATTHAMIDVFNKKISFKVGNEPITFDIEKLMKFSTTKDDECLSINLIDNVVSDLVKEIIPPSTLDSFLFEPNINYQQKINSNLWEEEEDDSEDLDKLGLPSYPDNCEPIRPTLFSTNSIEAKKHPPKLKELPSHLEYDFLNNNQEFPVIISSLLNTQGKESLLKVLT</sequence>
<dbReference type="CDD" id="cd00303">
    <property type="entry name" value="retropepsin_like"/>
    <property type="match status" value="1"/>
</dbReference>
<dbReference type="InterPro" id="IPR021109">
    <property type="entry name" value="Peptidase_aspartic_dom_sf"/>
</dbReference>
<evidence type="ECO:0000313" key="2">
    <source>
        <dbReference type="EMBL" id="GEU57586.1"/>
    </source>
</evidence>
<dbReference type="EMBL" id="BKCJ010003855">
    <property type="protein sequence ID" value="GEU57586.1"/>
    <property type="molecule type" value="Genomic_DNA"/>
</dbReference>
<dbReference type="AlphaFoldDB" id="A0A6L2L7G8"/>
<dbReference type="Gene3D" id="2.40.70.10">
    <property type="entry name" value="Acid Proteases"/>
    <property type="match status" value="1"/>
</dbReference>
<comment type="caution">
    <text evidence="2">The sequence shown here is derived from an EMBL/GenBank/DDBJ whole genome shotgun (WGS) entry which is preliminary data.</text>
</comment>
<organism evidence="2">
    <name type="scientific">Tanacetum cinerariifolium</name>
    <name type="common">Dalmatian daisy</name>
    <name type="synonym">Chrysanthemum cinerariifolium</name>
    <dbReference type="NCBI Taxonomy" id="118510"/>
    <lineage>
        <taxon>Eukaryota</taxon>
        <taxon>Viridiplantae</taxon>
        <taxon>Streptophyta</taxon>
        <taxon>Embryophyta</taxon>
        <taxon>Tracheophyta</taxon>
        <taxon>Spermatophyta</taxon>
        <taxon>Magnoliopsida</taxon>
        <taxon>eudicotyledons</taxon>
        <taxon>Gunneridae</taxon>
        <taxon>Pentapetalae</taxon>
        <taxon>asterids</taxon>
        <taxon>campanulids</taxon>
        <taxon>Asterales</taxon>
        <taxon>Asteraceae</taxon>
        <taxon>Asteroideae</taxon>
        <taxon>Anthemideae</taxon>
        <taxon>Anthemidinae</taxon>
        <taxon>Tanacetum</taxon>
    </lineage>
</organism>